<evidence type="ECO:0000256" key="4">
    <source>
        <dbReference type="ARBA" id="ARBA00022840"/>
    </source>
</evidence>
<reference evidence="6" key="1">
    <citation type="journal article" date="2020" name="New Phytol.">
        <title>Comparative genomics reveals dynamic genome evolution in host specialist ectomycorrhizal fungi.</title>
        <authorList>
            <person name="Lofgren L.A."/>
            <person name="Nguyen N.H."/>
            <person name="Vilgalys R."/>
            <person name="Ruytinx J."/>
            <person name="Liao H.L."/>
            <person name="Branco S."/>
            <person name="Kuo A."/>
            <person name="LaButti K."/>
            <person name="Lipzen A."/>
            <person name="Andreopoulos W."/>
            <person name="Pangilinan J."/>
            <person name="Riley R."/>
            <person name="Hundley H."/>
            <person name="Na H."/>
            <person name="Barry K."/>
            <person name="Grigoriev I.V."/>
            <person name="Stajich J.E."/>
            <person name="Kennedy P.G."/>
        </authorList>
    </citation>
    <scope>NUCLEOTIDE SEQUENCE</scope>
    <source>
        <strain evidence="6">S12</strain>
    </source>
</reference>
<evidence type="ECO:0000313" key="7">
    <source>
        <dbReference type="Proteomes" id="UP000719766"/>
    </source>
</evidence>
<evidence type="ECO:0000256" key="1">
    <source>
        <dbReference type="ARBA" id="ARBA00009670"/>
    </source>
</evidence>
<evidence type="ECO:0000256" key="3">
    <source>
        <dbReference type="ARBA" id="ARBA00022741"/>
    </source>
</evidence>
<name>A0A9P7DF87_9AGAM</name>
<keyword evidence="4" id="KW-0067">ATP-binding</keyword>
<gene>
    <name evidence="6" type="ORF">HD556DRAFT_1445586</name>
</gene>
<dbReference type="GO" id="GO:0005524">
    <property type="term" value="F:ATP binding"/>
    <property type="evidence" value="ECO:0007669"/>
    <property type="project" value="UniProtKB-KW"/>
</dbReference>
<dbReference type="Proteomes" id="UP000719766">
    <property type="component" value="Unassembled WGS sequence"/>
</dbReference>
<accession>A0A9P7DF87</accession>
<dbReference type="CDD" id="cd13970">
    <property type="entry name" value="ABC1_ADCK3"/>
    <property type="match status" value="1"/>
</dbReference>
<dbReference type="PANTHER" id="PTHR43851">
    <property type="match status" value="1"/>
</dbReference>
<dbReference type="RefSeq" id="XP_041157975.1">
    <property type="nucleotide sequence ID" value="XM_041306963.1"/>
</dbReference>
<dbReference type="PANTHER" id="PTHR43851:SF3">
    <property type="entry name" value="COENZYME Q8"/>
    <property type="match status" value="1"/>
</dbReference>
<dbReference type="GO" id="GO:0006744">
    <property type="term" value="P:ubiquinone biosynthetic process"/>
    <property type="evidence" value="ECO:0007669"/>
    <property type="project" value="TreeGrafter"/>
</dbReference>
<evidence type="ECO:0000313" key="6">
    <source>
        <dbReference type="EMBL" id="KAG1791065.1"/>
    </source>
</evidence>
<dbReference type="GO" id="GO:0016740">
    <property type="term" value="F:transferase activity"/>
    <property type="evidence" value="ECO:0007669"/>
    <property type="project" value="UniProtKB-KW"/>
</dbReference>
<dbReference type="GeneID" id="64600727"/>
<dbReference type="InterPro" id="IPR011009">
    <property type="entry name" value="Kinase-like_dom_sf"/>
</dbReference>
<dbReference type="SUPFAM" id="SSF56112">
    <property type="entry name" value="Protein kinase-like (PK-like)"/>
    <property type="match status" value="1"/>
</dbReference>
<keyword evidence="3" id="KW-0547">Nucleotide-binding</keyword>
<dbReference type="InterPro" id="IPR051409">
    <property type="entry name" value="Atypical_kinase_ADCK"/>
</dbReference>
<keyword evidence="2" id="KW-0808">Transferase</keyword>
<sequence length="438" mass="48993">MPHPDKALLAPIDFPPTQSRNLQLSKVPSSRLGRLFHYGSLAASLSYGAASELLRRSTTSHANNTQPVMLTEANITHLVSKLSQMRGTALKLGQFMSIQDTHLLPPEVDKIFCHVQDSTHYMPDWQMQQVMCTSLGESWANNFTLFDHIPFAAASIGQVHHSVLTQSQSPSGDDGQHVAVKIQFPNIANSIVNDLGYVKMILTAGSLLPRGLFLDHTIQVCLLQFTTSYTKVMKDELADECDYSREASFLEQYRSPDCLIADARFRVPWVWPGSTERVLVMEHVEGVSIGDAIVGGLPQEERNEIALQIIELCLWELFQFRFMQTDPNFTNFLWDSRAQQLSLVDFGTTREYTKEFMDSWLCLLQAAASEDCIACAEWSQKLGYLTGEENEVMLNAHVSLSLSILIRFQATLTQVVAHRKSVDPCSISGHADPSRCPP</sequence>
<dbReference type="OrthoDB" id="2672347at2759"/>
<evidence type="ECO:0000256" key="2">
    <source>
        <dbReference type="ARBA" id="ARBA00022679"/>
    </source>
</evidence>
<protein>
    <submittedName>
        <fullName evidence="6">ABC1-domain-containing protein</fullName>
    </submittedName>
</protein>
<dbReference type="InterPro" id="IPR034646">
    <property type="entry name" value="ADCK3_dom"/>
</dbReference>
<keyword evidence="7" id="KW-1185">Reference proteome</keyword>
<comment type="similarity">
    <text evidence="1">Belongs to the protein kinase superfamily. ADCK protein kinase family.</text>
</comment>
<dbReference type="EMBL" id="JABBWE010000045">
    <property type="protein sequence ID" value="KAG1791065.1"/>
    <property type="molecule type" value="Genomic_DNA"/>
</dbReference>
<proteinExistence type="inferred from homology"/>
<comment type="caution">
    <text evidence="6">The sequence shown here is derived from an EMBL/GenBank/DDBJ whole genome shotgun (WGS) entry which is preliminary data.</text>
</comment>
<dbReference type="InterPro" id="IPR004147">
    <property type="entry name" value="ABC1_dom"/>
</dbReference>
<dbReference type="AlphaFoldDB" id="A0A9P7DF87"/>
<feature type="domain" description="ABC1 atypical kinase-like" evidence="5">
    <location>
        <begin position="115"/>
        <end position="377"/>
    </location>
</feature>
<evidence type="ECO:0000259" key="5">
    <source>
        <dbReference type="Pfam" id="PF03109"/>
    </source>
</evidence>
<dbReference type="Pfam" id="PF03109">
    <property type="entry name" value="ABC1"/>
    <property type="match status" value="1"/>
</dbReference>
<organism evidence="6 7">
    <name type="scientific">Suillus plorans</name>
    <dbReference type="NCBI Taxonomy" id="116603"/>
    <lineage>
        <taxon>Eukaryota</taxon>
        <taxon>Fungi</taxon>
        <taxon>Dikarya</taxon>
        <taxon>Basidiomycota</taxon>
        <taxon>Agaricomycotina</taxon>
        <taxon>Agaricomycetes</taxon>
        <taxon>Agaricomycetidae</taxon>
        <taxon>Boletales</taxon>
        <taxon>Suillineae</taxon>
        <taxon>Suillaceae</taxon>
        <taxon>Suillus</taxon>
    </lineage>
</organism>